<dbReference type="Pfam" id="PF01112">
    <property type="entry name" value="Asparaginase_2"/>
    <property type="match status" value="2"/>
</dbReference>
<reference evidence="5" key="1">
    <citation type="submission" date="2023-01" db="EMBL/GenBank/DDBJ databases">
        <title>The growth and conidiation of Purpureocillium lavendulum are regulated by nitrogen source and histone H3K14 acetylation.</title>
        <authorList>
            <person name="Tang P."/>
            <person name="Han J."/>
            <person name="Zhang C."/>
            <person name="Tang P."/>
            <person name="Qi F."/>
            <person name="Zhang K."/>
            <person name="Liang L."/>
        </authorList>
    </citation>
    <scope>NUCLEOTIDE SEQUENCE</scope>
    <source>
        <strain evidence="5">YMF1.00683</strain>
    </source>
</reference>
<feature type="region of interest" description="Disordered" evidence="4">
    <location>
        <begin position="148"/>
        <end position="177"/>
    </location>
</feature>
<evidence type="ECO:0000256" key="4">
    <source>
        <dbReference type="SAM" id="MobiDB-lite"/>
    </source>
</evidence>
<sequence length="482" mass="50840">MEYKPQHADAAEVRIKPRIIIHGGAGNIQRKGYPADKYDEYRNALLTIVRSTDAFIKGASGGSEKQPGSRSRGPSALDIAAHAVVQLEDCPLFNSGHGAVFTRDGINQLEASVMVSRGRAKRGVGVSGLRHVRNPILLAKSMLERGDADLGGQEAGRPSVVSVKSAADDDDDQELDVPSAQGHTMVWGRAAEQLARAYGLEMVEPGYYFTQQRWDEHIRALEREKQQRSTSGTATATWSPDEYLPQGTCGAVALDDRGVICAATSTGGMTNKLTGRIGDTPVPGAGFWAEEWEDESATGSRSMWDRAADALARSPAGITFAGPLKGLLADCLPTPFLYTPVSRSPNTSSTSRASTVTTRAAGLSGTGNGDSFLRTAAAHTVACLARLRPVPAREAVAAVAGPGGELQRSAGGRWGRAGEGEGGVIGVECVVDRDTATGRVVGARGEVLMAYNCGGMYRAWIDDGGEAVMSVWTNGGPDEDRP</sequence>
<dbReference type="SUPFAM" id="SSF56235">
    <property type="entry name" value="N-terminal nucleophile aminohydrolases (Ntn hydrolases)"/>
    <property type="match status" value="1"/>
</dbReference>
<name>A0AB34FJ04_9HYPO</name>
<dbReference type="CDD" id="cd04701">
    <property type="entry name" value="Asparaginase_2"/>
    <property type="match status" value="1"/>
</dbReference>
<evidence type="ECO:0000256" key="3">
    <source>
        <dbReference type="PIRSR" id="PIRSR600246-3"/>
    </source>
</evidence>
<evidence type="ECO:0000256" key="1">
    <source>
        <dbReference type="PIRSR" id="PIRSR600246-1"/>
    </source>
</evidence>
<feature type="binding site" evidence="2">
    <location>
        <begin position="366"/>
        <end position="369"/>
    </location>
    <ligand>
        <name>substrate</name>
    </ligand>
</feature>
<dbReference type="InterPro" id="IPR029055">
    <property type="entry name" value="Ntn_hydrolases_N"/>
</dbReference>
<feature type="region of interest" description="Disordered" evidence="4">
    <location>
        <begin position="342"/>
        <end position="361"/>
    </location>
</feature>
<feature type="active site" description="Nucleophile" evidence="1">
    <location>
        <position position="248"/>
    </location>
</feature>
<proteinExistence type="predicted"/>
<evidence type="ECO:0000313" key="6">
    <source>
        <dbReference type="Proteomes" id="UP001163105"/>
    </source>
</evidence>
<dbReference type="GO" id="GO:0005737">
    <property type="term" value="C:cytoplasm"/>
    <property type="evidence" value="ECO:0007669"/>
    <property type="project" value="TreeGrafter"/>
</dbReference>
<dbReference type="Gene3D" id="3.60.20.30">
    <property type="entry name" value="(Glycosyl)asparaginase"/>
    <property type="match status" value="1"/>
</dbReference>
<dbReference type="GO" id="GO:0016787">
    <property type="term" value="F:hydrolase activity"/>
    <property type="evidence" value="ECO:0007669"/>
    <property type="project" value="InterPro"/>
</dbReference>
<comment type="caution">
    <text evidence="5">The sequence shown here is derived from an EMBL/GenBank/DDBJ whole genome shotgun (WGS) entry which is preliminary data.</text>
</comment>
<feature type="binding site" evidence="2">
    <location>
        <begin position="276"/>
        <end position="279"/>
    </location>
    <ligand>
        <name>substrate</name>
    </ligand>
</feature>
<accession>A0AB34FJ04</accession>
<dbReference type="PANTHER" id="PTHR10188">
    <property type="entry name" value="L-ASPARAGINASE"/>
    <property type="match status" value="1"/>
</dbReference>
<dbReference type="PANTHER" id="PTHR10188:SF43">
    <property type="entry name" value="ASPARAGINASE (EUROFUNG)"/>
    <property type="match status" value="1"/>
</dbReference>
<feature type="site" description="Cleavage; by autolysis" evidence="3">
    <location>
        <begin position="247"/>
        <end position="248"/>
    </location>
</feature>
<dbReference type="InterPro" id="IPR000246">
    <property type="entry name" value="Peptidase_T2"/>
</dbReference>
<evidence type="ECO:0000256" key="2">
    <source>
        <dbReference type="PIRSR" id="PIRSR600246-2"/>
    </source>
</evidence>
<organism evidence="5 6">
    <name type="scientific">Purpureocillium lavendulum</name>
    <dbReference type="NCBI Taxonomy" id="1247861"/>
    <lineage>
        <taxon>Eukaryota</taxon>
        <taxon>Fungi</taxon>
        <taxon>Dikarya</taxon>
        <taxon>Ascomycota</taxon>
        <taxon>Pezizomycotina</taxon>
        <taxon>Sordariomycetes</taxon>
        <taxon>Hypocreomycetidae</taxon>
        <taxon>Hypocreales</taxon>
        <taxon>Ophiocordycipitaceae</taxon>
        <taxon>Purpureocillium</taxon>
    </lineage>
</organism>
<gene>
    <name evidence="5" type="primary">ansA</name>
    <name evidence="5" type="ORF">O9K51_08322</name>
</gene>
<dbReference type="Proteomes" id="UP001163105">
    <property type="component" value="Unassembled WGS sequence"/>
</dbReference>
<dbReference type="AlphaFoldDB" id="A0AB34FJ04"/>
<protein>
    <submittedName>
        <fullName evidence="5">L-asparaginase</fullName>
    </submittedName>
</protein>
<feature type="compositionally biased region" description="Low complexity" evidence="4">
    <location>
        <begin position="347"/>
        <end position="361"/>
    </location>
</feature>
<evidence type="ECO:0000313" key="5">
    <source>
        <dbReference type="EMBL" id="KAJ6438920.1"/>
    </source>
</evidence>
<keyword evidence="6" id="KW-1185">Reference proteome</keyword>
<dbReference type="EMBL" id="JAQHRD010000007">
    <property type="protein sequence ID" value="KAJ6438920.1"/>
    <property type="molecule type" value="Genomic_DNA"/>
</dbReference>